<dbReference type="AlphaFoldDB" id="A0AA40BZV1"/>
<evidence type="ECO:0000313" key="2">
    <source>
        <dbReference type="EMBL" id="KAK0619493.1"/>
    </source>
</evidence>
<comment type="caution">
    <text evidence="2">The sequence shown here is derived from an EMBL/GenBank/DDBJ whole genome shotgun (WGS) entry which is preliminary data.</text>
</comment>
<proteinExistence type="predicted"/>
<dbReference type="Proteomes" id="UP001175000">
    <property type="component" value="Unassembled WGS sequence"/>
</dbReference>
<keyword evidence="3" id="KW-1185">Reference proteome</keyword>
<reference evidence="2" key="1">
    <citation type="submission" date="2023-06" db="EMBL/GenBank/DDBJ databases">
        <title>Genome-scale phylogeny and comparative genomics of the fungal order Sordariales.</title>
        <authorList>
            <consortium name="Lawrence Berkeley National Laboratory"/>
            <person name="Hensen N."/>
            <person name="Bonometti L."/>
            <person name="Westerberg I."/>
            <person name="Brannstrom I.O."/>
            <person name="Guillou S."/>
            <person name="Cros-Aarteil S."/>
            <person name="Calhoun S."/>
            <person name="Haridas S."/>
            <person name="Kuo A."/>
            <person name="Mondo S."/>
            <person name="Pangilinan J."/>
            <person name="Riley R."/>
            <person name="Labutti K."/>
            <person name="Andreopoulos B."/>
            <person name="Lipzen A."/>
            <person name="Chen C."/>
            <person name="Yanf M."/>
            <person name="Daum C."/>
            <person name="Ng V."/>
            <person name="Clum A."/>
            <person name="Steindorff A."/>
            <person name="Ohm R."/>
            <person name="Martin F."/>
            <person name="Silar P."/>
            <person name="Natvig D."/>
            <person name="Lalanne C."/>
            <person name="Gautier V."/>
            <person name="Ament-Velasquez S.L."/>
            <person name="Kruys A."/>
            <person name="Hutchinson M.I."/>
            <person name="Powell A.J."/>
            <person name="Barry K."/>
            <person name="Miller A.N."/>
            <person name="Grigoriev I.V."/>
            <person name="Debuchy R."/>
            <person name="Gladieux P."/>
            <person name="Thoren M.H."/>
            <person name="Johannesson H."/>
        </authorList>
    </citation>
    <scope>NUCLEOTIDE SEQUENCE</scope>
    <source>
        <strain evidence="2">CBS 606.72</strain>
    </source>
</reference>
<feature type="domain" description="Clr5" evidence="1">
    <location>
        <begin position="60"/>
        <end position="108"/>
    </location>
</feature>
<protein>
    <recommendedName>
        <fullName evidence="1">Clr5 domain-containing protein</fullName>
    </recommendedName>
</protein>
<dbReference type="PANTHER" id="PTHR38788:SF3">
    <property type="entry name" value="CLR5 DOMAIN-CONTAINING PROTEIN"/>
    <property type="match status" value="1"/>
</dbReference>
<dbReference type="EMBL" id="JAULSU010000004">
    <property type="protein sequence ID" value="KAK0619493.1"/>
    <property type="molecule type" value="Genomic_DNA"/>
</dbReference>
<sequence length="364" mass="41258">MDNLLTGLDYASPQAPVLQRLEPYRNADQLPATRPAIHDWNEPEQPHRLVPLDERFKSFELMKSAIEYLYLTLNLPTKDVIKVMKETHGFSATPKMYTLQFQKWGWRKYGTTRAEGAKACIRSNAERLQLKSNFTAMFIRSVDDELTRHIGRISLEMSSFVLKWAWAFVAEYEAFQRAGPDEITKRMMDKSDEYFYGVREFLRGSPVKGRSYLQSFHTVSYELVASNMECIMLFCLQLPHSLIEFGSHPIGGQLLTVYLNFVAELSRIRLGDHPAWSVVAGLRMTLGAGTGSIGHFSGLLKSVLGWDMGSGIGLRVQLVTATPNTPLAYSTEICYRPVEIKPGTSKFHIHRQLGIPIVYLKSLA</sequence>
<evidence type="ECO:0000313" key="3">
    <source>
        <dbReference type="Proteomes" id="UP001175000"/>
    </source>
</evidence>
<name>A0AA40BZV1_9PEZI</name>
<organism evidence="2 3">
    <name type="scientific">Immersiella caudata</name>
    <dbReference type="NCBI Taxonomy" id="314043"/>
    <lineage>
        <taxon>Eukaryota</taxon>
        <taxon>Fungi</taxon>
        <taxon>Dikarya</taxon>
        <taxon>Ascomycota</taxon>
        <taxon>Pezizomycotina</taxon>
        <taxon>Sordariomycetes</taxon>
        <taxon>Sordariomycetidae</taxon>
        <taxon>Sordariales</taxon>
        <taxon>Lasiosphaeriaceae</taxon>
        <taxon>Immersiella</taxon>
    </lineage>
</organism>
<evidence type="ECO:0000259" key="1">
    <source>
        <dbReference type="Pfam" id="PF14420"/>
    </source>
</evidence>
<dbReference type="PANTHER" id="PTHR38788">
    <property type="entry name" value="CLR5 DOMAIN-CONTAINING PROTEIN"/>
    <property type="match status" value="1"/>
</dbReference>
<dbReference type="Pfam" id="PF14420">
    <property type="entry name" value="Clr5"/>
    <property type="match status" value="1"/>
</dbReference>
<accession>A0AA40BZV1</accession>
<dbReference type="InterPro" id="IPR025676">
    <property type="entry name" value="Clr5_dom"/>
</dbReference>
<gene>
    <name evidence="2" type="ORF">B0T14DRAFT_566338</name>
</gene>